<evidence type="ECO:0000313" key="1">
    <source>
        <dbReference type="EMBL" id="CAI9718261.1"/>
    </source>
</evidence>
<dbReference type="EMBL" id="OX597815">
    <property type="protein sequence ID" value="CAI9718261.1"/>
    <property type="molecule type" value="Genomic_DNA"/>
</dbReference>
<dbReference type="AlphaFoldDB" id="A0AA36ALC5"/>
<organism evidence="1 2">
    <name type="scientific">Octopus vulgaris</name>
    <name type="common">Common octopus</name>
    <dbReference type="NCBI Taxonomy" id="6645"/>
    <lineage>
        <taxon>Eukaryota</taxon>
        <taxon>Metazoa</taxon>
        <taxon>Spiralia</taxon>
        <taxon>Lophotrochozoa</taxon>
        <taxon>Mollusca</taxon>
        <taxon>Cephalopoda</taxon>
        <taxon>Coleoidea</taxon>
        <taxon>Octopodiformes</taxon>
        <taxon>Octopoda</taxon>
        <taxon>Incirrata</taxon>
        <taxon>Octopodidae</taxon>
        <taxon>Octopus</taxon>
    </lineage>
</organism>
<dbReference type="Proteomes" id="UP001162480">
    <property type="component" value="Chromosome 2"/>
</dbReference>
<evidence type="ECO:0000313" key="2">
    <source>
        <dbReference type="Proteomes" id="UP001162480"/>
    </source>
</evidence>
<accession>A0AA36ALC5</accession>
<name>A0AA36ALC5_OCTVU</name>
<proteinExistence type="predicted"/>
<gene>
    <name evidence="1" type="ORF">OCTVUL_1B011939</name>
</gene>
<reference evidence="1" key="1">
    <citation type="submission" date="2023-08" db="EMBL/GenBank/DDBJ databases">
        <authorList>
            <person name="Alioto T."/>
            <person name="Alioto T."/>
            <person name="Gomez Garrido J."/>
        </authorList>
    </citation>
    <scope>NUCLEOTIDE SEQUENCE</scope>
</reference>
<protein>
    <submittedName>
        <fullName evidence="1">Uncharacterized protein</fullName>
    </submittedName>
</protein>
<sequence length="122" mass="13866">MISAYEASTENPAVLQDSPMAVYKPIVNLLCHRISTGIKSSDAVQKRAKRSPFFLANTEASHHFRSWYSTHKAGIPLILRSVNRCIRVKDSHTKDVFLFRILPMAQRGWGRVPPSQIYHSQC</sequence>
<keyword evidence="2" id="KW-1185">Reference proteome</keyword>